<name>A0A0D0HLD9_9BACL</name>
<dbReference type="PATRIC" id="fig|265546.4.peg.1858"/>
<comment type="caution">
    <text evidence="1">The sequence shown here is derived from an EMBL/GenBank/DDBJ whole genome shotgun (WGS) entry which is preliminary data.</text>
</comment>
<gene>
    <name evidence="1" type="ORF">JV16_01861</name>
</gene>
<proteinExistence type="predicted"/>
<dbReference type="EMBL" id="JXTG01000009">
    <property type="protein sequence ID" value="KIP20959.1"/>
    <property type="molecule type" value="Genomic_DNA"/>
</dbReference>
<reference evidence="1 2" key="1">
    <citation type="submission" date="2015-01" db="EMBL/GenBank/DDBJ databases">
        <title>Genome sequence of Anoxybacillus ayderensis strain AB04.</title>
        <authorList>
            <person name="Belduz A.O."/>
            <person name="Canakci S."/>
            <person name="Chan K.-G."/>
            <person name="Kahar U.M."/>
            <person name="Yaakob A.S."/>
            <person name="Chan C.S."/>
            <person name="Goh K.M."/>
        </authorList>
    </citation>
    <scope>NUCLEOTIDE SEQUENCE [LARGE SCALE GENOMIC DNA]</scope>
    <source>
        <strain evidence="1 2">AB04</strain>
    </source>
</reference>
<sequence length="63" mass="7429">MKRLKITNDHGWTPRTLRKQERKIKDASLRVRVTAVRLVMEGFLGKDVAKMVHLCRQSVRRTL</sequence>
<evidence type="ECO:0000313" key="2">
    <source>
        <dbReference type="Proteomes" id="UP000032047"/>
    </source>
</evidence>
<dbReference type="Proteomes" id="UP000032047">
    <property type="component" value="Unassembled WGS sequence"/>
</dbReference>
<dbReference type="AlphaFoldDB" id="A0A0D0HLD9"/>
<evidence type="ECO:0000313" key="1">
    <source>
        <dbReference type="EMBL" id="KIP20959.1"/>
    </source>
</evidence>
<organism evidence="1 2">
    <name type="scientific">Anoxybacillus ayderensis</name>
    <dbReference type="NCBI Taxonomy" id="265546"/>
    <lineage>
        <taxon>Bacteria</taxon>
        <taxon>Bacillati</taxon>
        <taxon>Bacillota</taxon>
        <taxon>Bacilli</taxon>
        <taxon>Bacillales</taxon>
        <taxon>Anoxybacillaceae</taxon>
        <taxon>Anoxybacillus</taxon>
    </lineage>
</organism>
<dbReference type="RefSeq" id="WP_420864990.1">
    <property type="nucleotide sequence ID" value="NZ_JXTG01000009.1"/>
</dbReference>
<accession>A0A0D0HLD9</accession>
<protein>
    <submittedName>
        <fullName evidence="1">Uncharacterized protein</fullName>
    </submittedName>
</protein>
<keyword evidence="2" id="KW-1185">Reference proteome</keyword>